<dbReference type="AlphaFoldDB" id="A0AB35G0W4"/>
<dbReference type="CDD" id="cd07067">
    <property type="entry name" value="HP_PGM_like"/>
    <property type="match status" value="1"/>
</dbReference>
<dbReference type="SUPFAM" id="SSF53254">
    <property type="entry name" value="Phosphoglycerate mutase-like"/>
    <property type="match status" value="1"/>
</dbReference>
<reference evidence="2 3" key="1">
    <citation type="submission" date="2021-05" db="EMBL/GenBank/DDBJ databases">
        <title>Pangenome of Leuconostoc gelidum warrants species status for Leuconostoc gelidum subsp. gasicomitatum.</title>
        <authorList>
            <person name="Johansson P."/>
            <person name="Sade E."/>
            <person name="Hultman J."/>
            <person name="Auvinen P."/>
            <person name="Bjorkroth J."/>
        </authorList>
    </citation>
    <scope>NUCLEOTIDE SEQUENCE</scope>
    <source>
        <strain evidence="1 3">AMKR21</strain>
        <strain evidence="2">C220d</strain>
    </source>
</reference>
<proteinExistence type="predicted"/>
<dbReference type="EMBL" id="JAHBFV010000023">
    <property type="protein sequence ID" value="MBZ6016434.1"/>
    <property type="molecule type" value="Genomic_DNA"/>
</dbReference>
<name>A0AB35G0W4_LEUGE</name>
<dbReference type="GO" id="GO:0016791">
    <property type="term" value="F:phosphatase activity"/>
    <property type="evidence" value="ECO:0007669"/>
    <property type="project" value="TreeGrafter"/>
</dbReference>
<dbReference type="EMBL" id="JAHBFX010000009">
    <property type="protein sequence ID" value="MBZ6000312.1"/>
    <property type="molecule type" value="Genomic_DNA"/>
</dbReference>
<dbReference type="PANTHER" id="PTHR48100:SF1">
    <property type="entry name" value="HISTIDINE PHOSPHATASE FAMILY PROTEIN-RELATED"/>
    <property type="match status" value="1"/>
</dbReference>
<dbReference type="Gene3D" id="3.40.50.1240">
    <property type="entry name" value="Phosphoglycerate mutase-like"/>
    <property type="match status" value="1"/>
</dbReference>
<protein>
    <submittedName>
        <fullName evidence="2">Histidine phosphatase family protein</fullName>
    </submittedName>
</protein>
<dbReference type="InterPro" id="IPR050275">
    <property type="entry name" value="PGM_Phosphatase"/>
</dbReference>
<dbReference type="InterPro" id="IPR013078">
    <property type="entry name" value="His_Pase_superF_clade-1"/>
</dbReference>
<evidence type="ECO:0000313" key="4">
    <source>
        <dbReference type="Proteomes" id="UP000727071"/>
    </source>
</evidence>
<dbReference type="InterPro" id="IPR029033">
    <property type="entry name" value="His_PPase_superfam"/>
</dbReference>
<gene>
    <name evidence="2" type="ORF">KII88_07850</name>
    <name evidence="1" type="ORF">KIJ07_07855</name>
</gene>
<accession>A0AB35G0W4</accession>
<keyword evidence="3" id="KW-1185">Reference proteome</keyword>
<dbReference type="Proteomes" id="UP000727071">
    <property type="component" value="Unassembled WGS sequence"/>
</dbReference>
<dbReference type="PANTHER" id="PTHR48100">
    <property type="entry name" value="BROAD-SPECIFICITY PHOSPHATASE YOR283W-RELATED"/>
    <property type="match status" value="1"/>
</dbReference>
<dbReference type="Proteomes" id="UP000705994">
    <property type="component" value="Unassembled WGS sequence"/>
</dbReference>
<evidence type="ECO:0000313" key="2">
    <source>
        <dbReference type="EMBL" id="MBZ6016434.1"/>
    </source>
</evidence>
<sequence>MKMITNVYFIRHSIRNTAIQNDMLAPLTNEGRLLADGLTALFKELQIIAIYSSPYSRTLQTIQPTASLLKLPIIKIDDFRERRTVPCQNWEDHLKFLWTDFNLSWPGEESLMSVSNRVVAAFNTILSSETGDFIISSHGTALSVLFYALTDGQFTFEDWEKMAMPEVYVAQFESQRLLSFKKMSVN</sequence>
<evidence type="ECO:0000313" key="3">
    <source>
        <dbReference type="Proteomes" id="UP000705994"/>
    </source>
</evidence>
<dbReference type="GO" id="GO:0005737">
    <property type="term" value="C:cytoplasm"/>
    <property type="evidence" value="ECO:0007669"/>
    <property type="project" value="TreeGrafter"/>
</dbReference>
<comment type="caution">
    <text evidence="2">The sequence shown here is derived from an EMBL/GenBank/DDBJ whole genome shotgun (WGS) entry which is preliminary data.</text>
</comment>
<dbReference type="Pfam" id="PF00300">
    <property type="entry name" value="His_Phos_1"/>
    <property type="match status" value="1"/>
</dbReference>
<evidence type="ECO:0000313" key="1">
    <source>
        <dbReference type="EMBL" id="MBZ6000312.1"/>
    </source>
</evidence>
<organism evidence="2 4">
    <name type="scientific">Leuconostoc gelidum subsp. gelidum</name>
    <dbReference type="NCBI Taxonomy" id="1607839"/>
    <lineage>
        <taxon>Bacteria</taxon>
        <taxon>Bacillati</taxon>
        <taxon>Bacillota</taxon>
        <taxon>Bacilli</taxon>
        <taxon>Lactobacillales</taxon>
        <taxon>Lactobacillaceae</taxon>
        <taxon>Leuconostoc</taxon>
        <taxon>Leuconostoc gelidum group</taxon>
    </lineage>
</organism>
<dbReference type="RefSeq" id="WP_224145776.1">
    <property type="nucleotide sequence ID" value="NZ_JAHBFO010000028.1"/>
</dbReference>